<dbReference type="Proteomes" id="UP000768163">
    <property type="component" value="Unassembled WGS sequence"/>
</dbReference>
<feature type="domain" description="Transcription regulator PadR N-terminal" evidence="2">
    <location>
        <begin position="51"/>
        <end position="121"/>
    </location>
</feature>
<reference evidence="3" key="1">
    <citation type="submission" date="2019-11" db="EMBL/GenBank/DDBJ databases">
        <title>Lipid analysis of CO2-rich subsurface aquifers suggests an autotrophy-based deep biosphere with lysolipids enriched in CPR bacteria.</title>
        <authorList>
            <person name="Probst A.J."/>
            <person name="Elling F.J."/>
            <person name="Castelle C.J."/>
            <person name="Zhu Q."/>
            <person name="Elvert M."/>
            <person name="Birarda G."/>
            <person name="Holman H.-Y."/>
            <person name="Lane K.R."/>
            <person name="Ladd B."/>
            <person name="Ryan M.C."/>
            <person name="Woyke T."/>
            <person name="Hinrichs K.-U."/>
            <person name="Banfield J.F."/>
        </authorList>
    </citation>
    <scope>NUCLEOTIDE SEQUENCE</scope>
    <source>
        <strain evidence="3">CG_2015-01_33_1645</strain>
        <strain evidence="4">CG_2015-04_33_537</strain>
    </source>
</reference>
<dbReference type="PANTHER" id="PTHR43252">
    <property type="entry name" value="TRANSCRIPTIONAL REGULATOR YQJI"/>
    <property type="match status" value="1"/>
</dbReference>
<feature type="region of interest" description="Disordered" evidence="1">
    <location>
        <begin position="1"/>
        <end position="22"/>
    </location>
</feature>
<sequence>MKKPKDNKMSKNTKKDTKKDKEKYTDLTDEETLTAWVNEKFIRTFGKIYMLWLISKNHNHGYEILKFLKDNFSIDASAPLIYSTLDILEKEGFISGIWKHEDGKPDKKEYTITEKGAKLLEIARKKILGISQNMLKNENG</sequence>
<evidence type="ECO:0000259" key="2">
    <source>
        <dbReference type="Pfam" id="PF03551"/>
    </source>
</evidence>
<dbReference type="InterPro" id="IPR036390">
    <property type="entry name" value="WH_DNA-bd_sf"/>
</dbReference>
<dbReference type="SUPFAM" id="SSF46785">
    <property type="entry name" value="Winged helix' DNA-binding domain"/>
    <property type="match status" value="1"/>
</dbReference>
<protein>
    <submittedName>
        <fullName evidence="3">PadR family transcriptional regulator</fullName>
    </submittedName>
</protein>
<evidence type="ECO:0000313" key="5">
    <source>
        <dbReference type="Proteomes" id="UP000768163"/>
    </source>
</evidence>
<organism evidence="3 5">
    <name type="scientific">Candidatus Altarchaeum hamiconexum</name>
    <dbReference type="NCBI Taxonomy" id="1803513"/>
    <lineage>
        <taxon>Archaea</taxon>
        <taxon>Candidatus Altarchaeota</taxon>
        <taxon>Candidatus Altiarchaeia</taxon>
        <taxon>Candidatus Altarchaeales</taxon>
        <taxon>Candidatus Altarchaeaceae</taxon>
        <taxon>Candidatus Altarchaeum</taxon>
    </lineage>
</organism>
<dbReference type="Proteomes" id="UP000738826">
    <property type="component" value="Unassembled WGS sequence"/>
</dbReference>
<dbReference type="InterPro" id="IPR036388">
    <property type="entry name" value="WH-like_DNA-bd_sf"/>
</dbReference>
<proteinExistence type="predicted"/>
<dbReference type="InterPro" id="IPR005149">
    <property type="entry name" value="Tscrpt_reg_PadR_N"/>
</dbReference>
<accession>A0A8J8CJP3</accession>
<gene>
    <name evidence="4" type="ORF">GW779_01900</name>
    <name evidence="3" type="ORF">GW910_04185</name>
</gene>
<dbReference type="PANTHER" id="PTHR43252:SF2">
    <property type="entry name" value="TRANSCRIPTION REGULATOR, PADR-LIKE FAMILY"/>
    <property type="match status" value="1"/>
</dbReference>
<name>A0A8J8CJP3_9ARCH</name>
<dbReference type="EMBL" id="JAACVF010000106">
    <property type="protein sequence ID" value="NCN65249.1"/>
    <property type="molecule type" value="Genomic_DNA"/>
</dbReference>
<evidence type="ECO:0000313" key="3">
    <source>
        <dbReference type="EMBL" id="NCN65249.1"/>
    </source>
</evidence>
<dbReference type="AlphaFoldDB" id="A0A8J8CJP3"/>
<dbReference type="EMBL" id="JAACQH010000032">
    <property type="protein sequence ID" value="NCS91163.1"/>
    <property type="molecule type" value="Genomic_DNA"/>
</dbReference>
<evidence type="ECO:0000256" key="1">
    <source>
        <dbReference type="SAM" id="MobiDB-lite"/>
    </source>
</evidence>
<evidence type="ECO:0000313" key="4">
    <source>
        <dbReference type="EMBL" id="NCS91163.1"/>
    </source>
</evidence>
<dbReference type="Pfam" id="PF03551">
    <property type="entry name" value="PadR"/>
    <property type="match status" value="1"/>
</dbReference>
<dbReference type="Gene3D" id="1.10.10.10">
    <property type="entry name" value="Winged helix-like DNA-binding domain superfamily/Winged helix DNA-binding domain"/>
    <property type="match status" value="1"/>
</dbReference>
<comment type="caution">
    <text evidence="3">The sequence shown here is derived from an EMBL/GenBank/DDBJ whole genome shotgun (WGS) entry which is preliminary data.</text>
</comment>